<keyword evidence="3" id="KW-0732">Signal</keyword>
<dbReference type="InterPro" id="IPR042229">
    <property type="entry name" value="Listeria/Bacterioides_rpt_sf"/>
</dbReference>
<dbReference type="Pfam" id="PF06452">
    <property type="entry name" value="CBM9_1"/>
    <property type="match status" value="2"/>
</dbReference>
<feature type="signal peptide" evidence="3">
    <location>
        <begin position="1"/>
        <end position="26"/>
    </location>
</feature>
<proteinExistence type="predicted"/>
<dbReference type="PANTHER" id="PTHR43308:SF5">
    <property type="entry name" value="S-LAYER PROTEIN _ PEPTIDOGLYCAN ENDO-BETA-N-ACETYLGLUCOSAMINIDASE"/>
    <property type="match status" value="1"/>
</dbReference>
<dbReference type="EMBL" id="JBHLVF010000028">
    <property type="protein sequence ID" value="MFC0392948.1"/>
    <property type="molecule type" value="Genomic_DNA"/>
</dbReference>
<dbReference type="InterPro" id="IPR013378">
    <property type="entry name" value="InlB-like_B-rpt"/>
</dbReference>
<dbReference type="RefSeq" id="WP_204819050.1">
    <property type="nucleotide sequence ID" value="NZ_JANHOF010000018.1"/>
</dbReference>
<feature type="domain" description="SLH" evidence="4">
    <location>
        <begin position="1782"/>
        <end position="1838"/>
    </location>
</feature>
<keyword evidence="5" id="KW-0378">Hydrolase</keyword>
<dbReference type="NCBIfam" id="TIGR02543">
    <property type="entry name" value="List_Bact_rpt"/>
    <property type="match status" value="1"/>
</dbReference>
<accession>A0ABV6JAP4</accession>
<dbReference type="InterPro" id="IPR025150">
    <property type="entry name" value="GH123_cat"/>
</dbReference>
<dbReference type="Pfam" id="PF09479">
    <property type="entry name" value="Flg_new"/>
    <property type="match status" value="1"/>
</dbReference>
<dbReference type="InterPro" id="IPR053850">
    <property type="entry name" value="Glyco_hydro_123_N_2"/>
</dbReference>
<dbReference type="InterPro" id="IPR051465">
    <property type="entry name" value="Cell_Envelope_Struct_Comp"/>
</dbReference>
<dbReference type="InterPro" id="IPR010502">
    <property type="entry name" value="Carb-bd_dom_fam9"/>
</dbReference>
<dbReference type="PROSITE" id="PS51272">
    <property type="entry name" value="SLH"/>
    <property type="match status" value="3"/>
</dbReference>
<sequence length="1838" mass="202785">MKKWKSKSKRLALQLIILCLVIPAFAGAGHAPKTAAATSGNKIDNAGFELQSGGMPVGWTNSGNANFGISNVEKHSGNSSVYFDYPDNGDWQHWLYYWRYTSDIPIDESKDYEYSVWVKAENAGQAGLPSLNLDYYGDSGWITNADFTLDTPLTGEWQHLVFKLPLHLPITKGVKRVMPYLLIKGGTGRVYFDDVSFVQLNADTDPEPTEGTYSVWTAPSVMNLKRDAAPLSSTEVNLEMAKREYQSGQVLLTAEGGYANITNAEISDLTSGSATIPASQVEVLVQHYVKTTNKSNSAYEPGWYPDALIPYSPYMNLHGSIQVQSGNNQAIWFTVKTEEDTPAGVYTGTISITANGSVAQVPITVKVRNFALPEQNHSQTAFAIWGSMLPAGYPGLVEDSPEYWAIYRNYYEFLLNYHVTPTYLPIPWDYEHYAENAEPYVNDPRVSAYNIPYAVGDFDKGPNGEDSRAEKLVQSLGNEGLLDKAYYYLGGEIDEPTPAKFDLVKQRSQQIAAIDPDLRHIVTTSLHPDLIQDVNTFAPLFRDFESEEYLQQVKNFQANGGNMWWYGCVVPANPYPTYHIDDDLISARLVPWMQRSYGIEGNLYWSVNVYQKWTGSQYVARDIWNDPMAFPGANGDGFLLYPGAKYGMNSPIATLRLQTIRDGNQDFEYLWLLEDRIKQAAQQLGVQVSAKELIQPYYDRLFTNVKSFTKDPQDLQQVRSEIADFIEELSKNPQALVLINDLPHEFTKKEVVVYAAKGTEVTINGENINGAAIAGNSISDRYSYTMNFGLGTNDLSIKLKQGVNELTVTKRVVIKSLIIEPIMLKKVINNFLDQQMISGITPVYGSTIVGITEDHAKGDGKALRVKIPASDQESYPGIRIPVDAELKDFTWAKTVEFDTFNPTNEQKYIFIKLIDKSGVASDHRIGIIVPGDNHVSFELSELKNDVSDIASITLYTLTDSQEAELYFSDLYLLGIDREAMKQYDLPFSQVAPYLDGKLNEPMWNVRMPLTYQTGVTDNEAAVSFNYNDEYLFVAAAVKDHHVINSGASNPWDDDSLEIYVDGTGKRGAYDDHTVRYVFRVNDPQLYIYRENPRANEKIKYSYAATADGYNMEIAIPWRSLDINPIVNNIIALTAHVNDKDVDDASVAAAGKLILTEDSSQDTVSSSAWLPKKFVKEKTVYKLESVNQAAMNIDGIVDEAAWNTNWNISYKAFGNLLDESSGGRLGLLWSPEYLYAAFDVKDGHIRTTTTNSVWEDTSVELFVDSNFVQGPRDSKTHQYTIRVDDPVTYYNGFPDANLTQGIIQKSTRTGDGYQVEMAIPWTTIGITPEAGKKIGATAHINLVEPNNLNGVALSLADNGLQDGANTANYVAFELRMLPAVSSYTVSFQTYGGTAVANQTVVDGSKATQPAAPTKEGYTFGGWYTSSTYVTAFDFDAAIAGNVTAHAKWTAIPVDPEVPPTSSPGGTSGGGQETGSSAREYVVKAQDILSEKPQITLAAGKETATISLELLKQLQQQHKPLTIEQGGAQLSLSPESIEELLKSGAAAGSANLTLELKAVTKQEGQSLVSLAASKQKADISLPDQVWEVSVKWKQGSNEQAAKLLGAPLTLSWPLAEKPANYHLYRIGEGGELVYLQEKVENGRITVQLLEAGKIAGLVFVKKFDDLFKVQWAQEAIRELAARQILKGTSMTTFAPDREITRAEFAAILARTLGLADHGSGTFADVSADAWYAVAVNAAAQAGLINGQGNDCFAPNAAITREEMAVMLQRAVEWQTKQTFQPDLTHSFGDDAQISPWARGATQVLAELGIMVGRSNNHFAPKVSVTRAEAAQAIYNYLNKQ</sequence>
<dbReference type="InterPro" id="IPR001119">
    <property type="entry name" value="SLH_dom"/>
</dbReference>
<dbReference type="InterPro" id="IPR008979">
    <property type="entry name" value="Galactose-bd-like_sf"/>
</dbReference>
<evidence type="ECO:0000259" key="4">
    <source>
        <dbReference type="PROSITE" id="PS51272"/>
    </source>
</evidence>
<comment type="subcellular location">
    <subcellularLocation>
        <location evidence="1">Cell envelope</location>
    </subcellularLocation>
</comment>
<keyword evidence="6" id="KW-1185">Reference proteome</keyword>
<feature type="region of interest" description="Disordered" evidence="2">
    <location>
        <begin position="1452"/>
        <end position="1475"/>
    </location>
</feature>
<organism evidence="5 6">
    <name type="scientific">Paenibacillus mendelii</name>
    <dbReference type="NCBI Taxonomy" id="206163"/>
    <lineage>
        <taxon>Bacteria</taxon>
        <taxon>Bacillati</taxon>
        <taxon>Bacillota</taxon>
        <taxon>Bacilli</taxon>
        <taxon>Bacillales</taxon>
        <taxon>Paenibacillaceae</taxon>
        <taxon>Paenibacillus</taxon>
    </lineage>
</organism>
<evidence type="ECO:0000313" key="5">
    <source>
        <dbReference type="EMBL" id="MFC0392948.1"/>
    </source>
</evidence>
<dbReference type="SUPFAM" id="SSF49344">
    <property type="entry name" value="CBD9-like"/>
    <property type="match status" value="2"/>
</dbReference>
<feature type="domain" description="SLH" evidence="4">
    <location>
        <begin position="1657"/>
        <end position="1715"/>
    </location>
</feature>
<dbReference type="Proteomes" id="UP001589818">
    <property type="component" value="Unassembled WGS sequence"/>
</dbReference>
<reference evidence="5 6" key="1">
    <citation type="submission" date="2024-09" db="EMBL/GenBank/DDBJ databases">
        <authorList>
            <person name="Sun Q."/>
            <person name="Mori K."/>
        </authorList>
    </citation>
    <scope>NUCLEOTIDE SEQUENCE [LARGE SCALE GENOMIC DNA]</scope>
    <source>
        <strain evidence="5 6">CCM 4839</strain>
    </source>
</reference>
<dbReference type="GO" id="GO:0016787">
    <property type="term" value="F:hydrolase activity"/>
    <property type="evidence" value="ECO:0007669"/>
    <property type="project" value="UniProtKB-KW"/>
</dbReference>
<dbReference type="SUPFAM" id="SSF49785">
    <property type="entry name" value="Galactose-binding domain-like"/>
    <property type="match status" value="1"/>
</dbReference>
<evidence type="ECO:0000256" key="3">
    <source>
        <dbReference type="SAM" id="SignalP"/>
    </source>
</evidence>
<evidence type="ECO:0000256" key="2">
    <source>
        <dbReference type="SAM" id="MobiDB-lite"/>
    </source>
</evidence>
<dbReference type="Gene3D" id="2.60.40.4270">
    <property type="entry name" value="Listeria-Bacteroides repeat domain"/>
    <property type="match status" value="1"/>
</dbReference>
<protein>
    <submittedName>
        <fullName evidence="5">Glycoside hydrolase domain-containing protein</fullName>
    </submittedName>
</protein>
<dbReference type="Gene3D" id="2.60.40.1190">
    <property type="match status" value="2"/>
</dbReference>
<evidence type="ECO:0000313" key="6">
    <source>
        <dbReference type="Proteomes" id="UP001589818"/>
    </source>
</evidence>
<dbReference type="Gene3D" id="2.60.120.430">
    <property type="entry name" value="Galactose-binding lectin"/>
    <property type="match status" value="1"/>
</dbReference>
<comment type="caution">
    <text evidence="5">The sequence shown here is derived from an EMBL/GenBank/DDBJ whole genome shotgun (WGS) entry which is preliminary data.</text>
</comment>
<dbReference type="Gene3D" id="2.60.120.260">
    <property type="entry name" value="Galactose-binding domain-like"/>
    <property type="match status" value="1"/>
</dbReference>
<dbReference type="Pfam" id="PF22680">
    <property type="entry name" value="Glyco_hydro_123_N_2"/>
    <property type="match status" value="1"/>
</dbReference>
<feature type="domain" description="SLH" evidence="4">
    <location>
        <begin position="1716"/>
        <end position="1779"/>
    </location>
</feature>
<feature type="chain" id="PRO_5047538351" evidence="3">
    <location>
        <begin position="27"/>
        <end position="1838"/>
    </location>
</feature>
<gene>
    <name evidence="5" type="ORF">ACFFJ8_16400</name>
</gene>
<dbReference type="PANTHER" id="PTHR43308">
    <property type="entry name" value="OUTER MEMBRANE PROTEIN ALPHA-RELATED"/>
    <property type="match status" value="1"/>
</dbReference>
<dbReference type="Pfam" id="PF00395">
    <property type="entry name" value="SLH"/>
    <property type="match status" value="3"/>
</dbReference>
<dbReference type="Pfam" id="PF13320">
    <property type="entry name" value="GH123_cat"/>
    <property type="match status" value="1"/>
</dbReference>
<name>A0ABV6JAP4_9BACL</name>
<evidence type="ECO:0000256" key="1">
    <source>
        <dbReference type="ARBA" id="ARBA00004196"/>
    </source>
</evidence>